<gene>
    <name evidence="1" type="ORF">Pcinc_013808</name>
</gene>
<sequence length="228" mass="25710">MINSTSSAQARMEELRGDWDAATSFAEGAVAERWWGVVTGQYTGEGRVYHNHTYLTQLFALHRQYNQKLTNPQAVALAIFFHKLEYNPQCGDSDLKNLERFNSFMSEAGEGQQDSALAASVRTLLEAAVSNLTEAHMTQGGCGDQDTHYFLDFTTAVLGTSHQEYDHYTTKIQAEYIHLPTSAYTQLRLKMLKNLLLMPNIYATAEFQASQEKLARENIQREIDTLQG</sequence>
<proteinExistence type="predicted"/>
<comment type="caution">
    <text evidence="1">The sequence shown here is derived from an EMBL/GenBank/DDBJ whole genome shotgun (WGS) entry which is preliminary data.</text>
</comment>
<evidence type="ECO:0000313" key="2">
    <source>
        <dbReference type="Proteomes" id="UP001286313"/>
    </source>
</evidence>
<accession>A0AAE1FZ20</accession>
<protein>
    <submittedName>
        <fullName evidence="1">Uncharacterized protein</fullName>
    </submittedName>
</protein>
<dbReference type="PANTHER" id="PTHR21174:SF0">
    <property type="entry name" value="HD PHOSPHOHYDROLASE FAMILY PROTEIN-RELATED"/>
    <property type="match status" value="1"/>
</dbReference>
<keyword evidence="2" id="KW-1185">Reference proteome</keyword>
<reference evidence="1" key="1">
    <citation type="submission" date="2023-10" db="EMBL/GenBank/DDBJ databases">
        <title>Genome assemblies of two species of porcelain crab, Petrolisthes cinctipes and Petrolisthes manimaculis (Anomura: Porcellanidae).</title>
        <authorList>
            <person name="Angst P."/>
        </authorList>
    </citation>
    <scope>NUCLEOTIDE SEQUENCE</scope>
    <source>
        <strain evidence="1">PB745_01</strain>
        <tissue evidence="1">Gill</tissue>
    </source>
</reference>
<organism evidence="1 2">
    <name type="scientific">Petrolisthes cinctipes</name>
    <name type="common">Flat porcelain crab</name>
    <dbReference type="NCBI Taxonomy" id="88211"/>
    <lineage>
        <taxon>Eukaryota</taxon>
        <taxon>Metazoa</taxon>
        <taxon>Ecdysozoa</taxon>
        <taxon>Arthropoda</taxon>
        <taxon>Crustacea</taxon>
        <taxon>Multicrustacea</taxon>
        <taxon>Malacostraca</taxon>
        <taxon>Eumalacostraca</taxon>
        <taxon>Eucarida</taxon>
        <taxon>Decapoda</taxon>
        <taxon>Pleocyemata</taxon>
        <taxon>Anomura</taxon>
        <taxon>Galatheoidea</taxon>
        <taxon>Porcellanidae</taxon>
        <taxon>Petrolisthes</taxon>
    </lineage>
</organism>
<name>A0AAE1FZ20_PETCI</name>
<dbReference type="InterPro" id="IPR009218">
    <property type="entry name" value="HD_phosphohydro"/>
</dbReference>
<dbReference type="AlphaFoldDB" id="A0AAE1FZ20"/>
<evidence type="ECO:0000313" key="1">
    <source>
        <dbReference type="EMBL" id="KAK3881777.1"/>
    </source>
</evidence>
<dbReference type="Proteomes" id="UP001286313">
    <property type="component" value="Unassembled WGS sequence"/>
</dbReference>
<dbReference type="PANTHER" id="PTHR21174">
    <property type="match status" value="1"/>
</dbReference>
<dbReference type="PIRSF" id="PIRSF035170">
    <property type="entry name" value="HD_phosphohydro"/>
    <property type="match status" value="1"/>
</dbReference>
<dbReference type="EMBL" id="JAWQEG010001178">
    <property type="protein sequence ID" value="KAK3881777.1"/>
    <property type="molecule type" value="Genomic_DNA"/>
</dbReference>